<dbReference type="InterPro" id="IPR001452">
    <property type="entry name" value="SH3_domain"/>
</dbReference>
<reference evidence="14" key="1">
    <citation type="submission" date="2025-08" db="UniProtKB">
        <authorList>
            <consortium name="RefSeq"/>
        </authorList>
    </citation>
    <scope>IDENTIFICATION</scope>
    <source>
        <tissue evidence="14">Whole Larva</tissue>
    </source>
</reference>
<dbReference type="InterPro" id="IPR001060">
    <property type="entry name" value="FCH_dom"/>
</dbReference>
<evidence type="ECO:0000256" key="3">
    <source>
        <dbReference type="ARBA" id="ARBA00022490"/>
    </source>
</evidence>
<evidence type="ECO:0000259" key="11">
    <source>
        <dbReference type="PROSITE" id="PS50002"/>
    </source>
</evidence>
<keyword evidence="13" id="KW-1185">Reference proteome</keyword>
<dbReference type="Pfam" id="PF00611">
    <property type="entry name" value="FCH"/>
    <property type="match status" value="1"/>
</dbReference>
<organism evidence="13 14">
    <name type="scientific">Nicrophorus vespilloides</name>
    <name type="common">Boreal carrion beetle</name>
    <dbReference type="NCBI Taxonomy" id="110193"/>
    <lineage>
        <taxon>Eukaryota</taxon>
        <taxon>Metazoa</taxon>
        <taxon>Ecdysozoa</taxon>
        <taxon>Arthropoda</taxon>
        <taxon>Hexapoda</taxon>
        <taxon>Insecta</taxon>
        <taxon>Pterygota</taxon>
        <taxon>Neoptera</taxon>
        <taxon>Endopterygota</taxon>
        <taxon>Coleoptera</taxon>
        <taxon>Polyphaga</taxon>
        <taxon>Staphyliniformia</taxon>
        <taxon>Silphidae</taxon>
        <taxon>Nicrophorinae</taxon>
        <taxon>Nicrophorus</taxon>
    </lineage>
</organism>
<dbReference type="Proteomes" id="UP000695000">
    <property type="component" value="Unplaced"/>
</dbReference>
<dbReference type="GeneID" id="108568190"/>
<dbReference type="Gene3D" id="2.30.30.40">
    <property type="entry name" value="SH3 Domains"/>
    <property type="match status" value="1"/>
</dbReference>
<dbReference type="CDD" id="cd07658">
    <property type="entry name" value="F-BAR_NOSTRIN"/>
    <property type="match status" value="1"/>
</dbReference>
<dbReference type="PROSITE" id="PS51741">
    <property type="entry name" value="F_BAR"/>
    <property type="match status" value="1"/>
</dbReference>
<gene>
    <name evidence="14" type="primary">LOC108568190</name>
</gene>
<comment type="subcellular location">
    <subcellularLocation>
        <location evidence="1">Cytoplasm</location>
        <location evidence="1">Cytoskeleton</location>
    </subcellularLocation>
</comment>
<feature type="domain" description="SH3" evidence="11">
    <location>
        <begin position="858"/>
        <end position="916"/>
    </location>
</feature>
<dbReference type="InterPro" id="IPR036028">
    <property type="entry name" value="SH3-like_dom_sf"/>
</dbReference>
<feature type="coiled-coil region" evidence="9">
    <location>
        <begin position="545"/>
        <end position="572"/>
    </location>
</feature>
<dbReference type="InterPro" id="IPR057870">
    <property type="entry name" value="HR1_TOCA"/>
</dbReference>
<dbReference type="PANTHER" id="PTHR23065:SF7">
    <property type="entry name" value="NOSTRIN, ISOFORM H"/>
    <property type="match status" value="1"/>
</dbReference>
<dbReference type="Gene3D" id="1.20.1270.60">
    <property type="entry name" value="Arfaptin homology (AH) domain/BAR domain"/>
    <property type="match status" value="1"/>
</dbReference>
<dbReference type="SUPFAM" id="SSF103657">
    <property type="entry name" value="BAR/IMD domain-like"/>
    <property type="match status" value="1"/>
</dbReference>
<keyword evidence="6" id="KW-0206">Cytoskeleton</keyword>
<dbReference type="Pfam" id="PF25610">
    <property type="entry name" value="HR1_TOCA"/>
    <property type="match status" value="1"/>
</dbReference>
<keyword evidence="3" id="KW-0963">Cytoplasm</keyword>
<dbReference type="PANTHER" id="PTHR23065">
    <property type="entry name" value="PROLINE-SERINE-THREONINE PHOSPHATASE INTERACTING PROTEIN 1"/>
    <property type="match status" value="1"/>
</dbReference>
<keyword evidence="2 7" id="KW-0728">SH3 domain</keyword>
<name>A0ABM1NCR7_NICVS</name>
<keyword evidence="4" id="KW-0597">Phosphoprotein</keyword>
<protein>
    <submittedName>
        <fullName evidence="14">Nostrin isoform X1</fullName>
    </submittedName>
</protein>
<dbReference type="CDD" id="cd11823">
    <property type="entry name" value="SH3_Nostrin"/>
    <property type="match status" value="1"/>
</dbReference>
<evidence type="ECO:0000256" key="9">
    <source>
        <dbReference type="SAM" id="Coils"/>
    </source>
</evidence>
<evidence type="ECO:0000256" key="7">
    <source>
        <dbReference type="PROSITE-ProRule" id="PRU00192"/>
    </source>
</evidence>
<sequence>MKKFCNKITNQQWRVTVPNITFRKSLTHLGSGDKINRISSGSYDVQAAQEEFDAKGTINAETVCLSSDSEEHYEDANKDSEIYTEVIKVSKNLTESNNKYEYDVPRICFSFFEGKRIENEDYDIVKCESIKHKSEVKIVLTPPIPSSSEESLTIKKSDSDPNLSHYEDDVDDGFYKVPKKIKENRLSKSLHDFKCEELAKSHESIEHISCSQVINTSQNSLGSDCSKPKMKRGSLLNLQKSRAVDTWSNFKTKFNKIIEEHSTHQKVGSFPDKEKIALNIEEMYKNSREKCKKMLKSTGKMFKAKRDQDKEQVSENSSQIVKNDAFFAKVELKASDIEYVFEQMPEKDKRPEHKFSEVKIEPSENEGKLTKLGFRKSKQYLEGQNGFEDLRRYIKQGGDFCKELSYILQERSEAEIQYSKSLSKLSGKLSRICREGVGGLNEAWKSIALELETRAEAHWQIGNSLLEETAKPLRNLTENQHKSRKSGETVVDKSAKTLADWRAAEAKSKKHSHACARDNEKLQDVMIENRLSRSTSVIQLPNINKHNTDKDNAKLEGKKRKAEEAVKKADIEYYSHCVGSERARLEWESAVSRGAITFQALEEERLNNLKSILSCYLNHSTTLTPKLTDITNKIRGPIESAEASKDLSTFLSLRQSSQQTAEQLLPDFYCEHITLAMNRERRKQALIKLLQSIQSDIERETKSKDGLENLSKAIRHQPNFGSEDSQQTVNEKLYHMKSMLQYLEGAKYKVHNALAELDCKPRDVHPLAAHITVTRDKAGLQQSILKVPQYLREQWITADKSQVCEKRDDLDSDTESNWIDRGTADGNSNQPDSDFDEFSSQGSSICEGICNTEETPVQPIAQCKAIYSYTPNLADELAIRPGDMVSVYRKQEDGWWLGECNGSVGIFPATYVETMK</sequence>
<dbReference type="SMART" id="SM00326">
    <property type="entry name" value="SH3"/>
    <property type="match status" value="1"/>
</dbReference>
<evidence type="ECO:0000313" key="14">
    <source>
        <dbReference type="RefSeq" id="XP_017784617.1"/>
    </source>
</evidence>
<evidence type="ECO:0000256" key="5">
    <source>
        <dbReference type="ARBA" id="ARBA00023054"/>
    </source>
</evidence>
<accession>A0ABM1NCR7</accession>
<evidence type="ECO:0000256" key="4">
    <source>
        <dbReference type="ARBA" id="ARBA00022553"/>
    </source>
</evidence>
<feature type="compositionally biased region" description="Polar residues" evidence="10">
    <location>
        <begin position="825"/>
        <end position="840"/>
    </location>
</feature>
<evidence type="ECO:0000256" key="6">
    <source>
        <dbReference type="ARBA" id="ARBA00023212"/>
    </source>
</evidence>
<dbReference type="PRINTS" id="PR00452">
    <property type="entry name" value="SH3DOMAIN"/>
</dbReference>
<dbReference type="Pfam" id="PF14604">
    <property type="entry name" value="SH3_9"/>
    <property type="match status" value="1"/>
</dbReference>
<dbReference type="RefSeq" id="XP_017784617.1">
    <property type="nucleotide sequence ID" value="XM_017929128.1"/>
</dbReference>
<dbReference type="InterPro" id="IPR031160">
    <property type="entry name" value="F_BAR_dom"/>
</dbReference>
<evidence type="ECO:0000256" key="1">
    <source>
        <dbReference type="ARBA" id="ARBA00004245"/>
    </source>
</evidence>
<evidence type="ECO:0000313" key="13">
    <source>
        <dbReference type="Proteomes" id="UP000695000"/>
    </source>
</evidence>
<evidence type="ECO:0000256" key="10">
    <source>
        <dbReference type="SAM" id="MobiDB-lite"/>
    </source>
</evidence>
<dbReference type="InterPro" id="IPR035656">
    <property type="entry name" value="Nostrin_SH3"/>
</dbReference>
<evidence type="ECO:0000259" key="12">
    <source>
        <dbReference type="PROSITE" id="PS51741"/>
    </source>
</evidence>
<feature type="domain" description="F-BAR" evidence="12">
    <location>
        <begin position="372"/>
        <end position="646"/>
    </location>
</feature>
<evidence type="ECO:0000256" key="8">
    <source>
        <dbReference type="PROSITE-ProRule" id="PRU01077"/>
    </source>
</evidence>
<dbReference type="SUPFAM" id="SSF50044">
    <property type="entry name" value="SH3-domain"/>
    <property type="match status" value="1"/>
</dbReference>
<feature type="region of interest" description="Disordered" evidence="10">
    <location>
        <begin position="804"/>
        <end position="840"/>
    </location>
</feature>
<proteinExistence type="predicted"/>
<dbReference type="SMART" id="SM00055">
    <property type="entry name" value="FCH"/>
    <property type="match status" value="1"/>
</dbReference>
<evidence type="ECO:0000256" key="2">
    <source>
        <dbReference type="ARBA" id="ARBA00022443"/>
    </source>
</evidence>
<dbReference type="InterPro" id="IPR027267">
    <property type="entry name" value="AH/BAR_dom_sf"/>
</dbReference>
<keyword evidence="5 8" id="KW-0175">Coiled coil</keyword>
<dbReference type="Gene3D" id="6.10.140.470">
    <property type="match status" value="1"/>
</dbReference>
<dbReference type="PROSITE" id="PS50002">
    <property type="entry name" value="SH3"/>
    <property type="match status" value="1"/>
</dbReference>